<evidence type="ECO:0000256" key="1">
    <source>
        <dbReference type="ARBA" id="ARBA00022670"/>
    </source>
</evidence>
<keyword evidence="2" id="KW-0064">Aspartyl protease</keyword>
<protein>
    <submittedName>
        <fullName evidence="5">POK9 protein</fullName>
    </submittedName>
</protein>
<dbReference type="InterPro" id="IPR051592">
    <property type="entry name" value="HERV-K_Pro_peptidase_A2"/>
</dbReference>
<dbReference type="AlphaFoldDB" id="A0A7K5YYE5"/>
<dbReference type="PANTHER" id="PTHR19422:SF123">
    <property type="entry name" value="RT1 CLASS I, LOCUS CE15"/>
    <property type="match status" value="1"/>
</dbReference>
<evidence type="ECO:0000313" key="5">
    <source>
        <dbReference type="EMBL" id="NWU70285.1"/>
    </source>
</evidence>
<dbReference type="SUPFAM" id="SSF50630">
    <property type="entry name" value="Acid proteases"/>
    <property type="match status" value="1"/>
</dbReference>
<dbReference type="InterPro" id="IPR001995">
    <property type="entry name" value="Peptidase_A2_cat"/>
</dbReference>
<name>A0A7K5YYE5_9AVES</name>
<gene>
    <name evidence="5" type="primary">Ervk9_1</name>
    <name evidence="5" type="ORF">PTEBUR_R08209</name>
</gene>
<dbReference type="InterPro" id="IPR029054">
    <property type="entry name" value="dUTPase-like"/>
</dbReference>
<evidence type="ECO:0000256" key="3">
    <source>
        <dbReference type="ARBA" id="ARBA00022801"/>
    </source>
</evidence>
<dbReference type="Proteomes" id="UP000522270">
    <property type="component" value="Unassembled WGS sequence"/>
</dbReference>
<evidence type="ECO:0000259" key="4">
    <source>
        <dbReference type="PROSITE" id="PS50175"/>
    </source>
</evidence>
<feature type="non-terminal residue" evidence="5">
    <location>
        <position position="1"/>
    </location>
</feature>
<evidence type="ECO:0000256" key="2">
    <source>
        <dbReference type="ARBA" id="ARBA00022750"/>
    </source>
</evidence>
<dbReference type="PROSITE" id="PS00141">
    <property type="entry name" value="ASP_PROTEASE"/>
    <property type="match status" value="1"/>
</dbReference>
<dbReference type="InterPro" id="IPR021109">
    <property type="entry name" value="Peptidase_aspartic_dom_sf"/>
</dbReference>
<dbReference type="PANTHER" id="PTHR19422">
    <property type="entry name" value="GAG RETROVIRAL POLYPROTEIN"/>
    <property type="match status" value="1"/>
</dbReference>
<keyword evidence="6" id="KW-1185">Reference proteome</keyword>
<dbReference type="Gene3D" id="2.40.70.10">
    <property type="entry name" value="Acid Proteases"/>
    <property type="match status" value="1"/>
</dbReference>
<keyword evidence="3" id="KW-0378">Hydrolase</keyword>
<feature type="non-terminal residue" evidence="5">
    <location>
        <position position="159"/>
    </location>
</feature>
<accession>A0A7K5YYE5</accession>
<organism evidence="5 6">
    <name type="scientific">Pterocles burchelli</name>
    <dbReference type="NCBI Taxonomy" id="2585816"/>
    <lineage>
        <taxon>Eukaryota</taxon>
        <taxon>Metazoa</taxon>
        <taxon>Chordata</taxon>
        <taxon>Craniata</taxon>
        <taxon>Vertebrata</taxon>
        <taxon>Euteleostomi</taxon>
        <taxon>Archelosauria</taxon>
        <taxon>Archosauria</taxon>
        <taxon>Dinosauria</taxon>
        <taxon>Saurischia</taxon>
        <taxon>Theropoda</taxon>
        <taxon>Coelurosauria</taxon>
        <taxon>Aves</taxon>
        <taxon>Neognathae</taxon>
        <taxon>Neoaves</taxon>
        <taxon>Columbimorphae</taxon>
        <taxon>Pterocliformes</taxon>
        <taxon>Pteroclidae</taxon>
        <taxon>Pterocles</taxon>
    </lineage>
</organism>
<dbReference type="InterPro" id="IPR001969">
    <property type="entry name" value="Aspartic_peptidase_AS"/>
</dbReference>
<dbReference type="GO" id="GO:0004190">
    <property type="term" value="F:aspartic-type endopeptidase activity"/>
    <property type="evidence" value="ECO:0007669"/>
    <property type="project" value="UniProtKB-KW"/>
</dbReference>
<dbReference type="OrthoDB" id="9900537at2759"/>
<reference evidence="5 6" key="1">
    <citation type="submission" date="2019-09" db="EMBL/GenBank/DDBJ databases">
        <title>Bird 10,000 Genomes (B10K) Project - Family phase.</title>
        <authorList>
            <person name="Zhang G."/>
        </authorList>
    </citation>
    <scope>NUCLEOTIDE SEQUENCE [LARGE SCALE GENOMIC DNA]</scope>
    <source>
        <strain evidence="5">B10K-DU-027-49</strain>
        <tissue evidence="5">Muscle</tissue>
    </source>
</reference>
<comment type="caution">
    <text evidence="5">The sequence shown here is derived from an EMBL/GenBank/DDBJ whole genome shotgun (WGS) entry which is preliminary data.</text>
</comment>
<sequence>SGSTGMDVATATTVTLTDPTVHKIPLNAQGPLGHGLSALLLGRSSATLRGVFVLPGVIGADCTGPVHAVVWTPAPPVLIPVNSRIAQLILFVGQAYNADQVKRWSGSFGSTGLPAVLWVQAIQSHYPMLTCHLNNSEGKPHSIKLQGMIDTGADVTVIS</sequence>
<dbReference type="SUPFAM" id="SSF51283">
    <property type="entry name" value="dUTPase-like"/>
    <property type="match status" value="1"/>
</dbReference>
<dbReference type="PROSITE" id="PS50175">
    <property type="entry name" value="ASP_PROT_RETROV"/>
    <property type="match status" value="1"/>
</dbReference>
<dbReference type="GO" id="GO:0006508">
    <property type="term" value="P:proteolysis"/>
    <property type="evidence" value="ECO:0007669"/>
    <property type="project" value="UniProtKB-KW"/>
</dbReference>
<evidence type="ECO:0000313" key="6">
    <source>
        <dbReference type="Proteomes" id="UP000522270"/>
    </source>
</evidence>
<proteinExistence type="predicted"/>
<dbReference type="InterPro" id="IPR036157">
    <property type="entry name" value="dUTPase-like_sf"/>
</dbReference>
<dbReference type="Pfam" id="PF00692">
    <property type="entry name" value="dUTPase"/>
    <property type="match status" value="1"/>
</dbReference>
<dbReference type="EMBL" id="VYZE01001128">
    <property type="protein sequence ID" value="NWU70285.1"/>
    <property type="molecule type" value="Genomic_DNA"/>
</dbReference>
<feature type="domain" description="Peptidase A2" evidence="4">
    <location>
        <begin position="145"/>
        <end position="159"/>
    </location>
</feature>
<dbReference type="Gene3D" id="2.70.40.10">
    <property type="match status" value="1"/>
</dbReference>
<keyword evidence="1" id="KW-0645">Protease</keyword>